<dbReference type="EMBL" id="KN837111">
    <property type="protein sequence ID" value="KIJ45459.1"/>
    <property type="molecule type" value="Genomic_DNA"/>
</dbReference>
<dbReference type="InterPro" id="IPR003653">
    <property type="entry name" value="Peptidase_C48_C"/>
</dbReference>
<sequence length="1062" mass="120047">MSSPRLDIDTIDTLPFNASEWINAGHKYSDFQTNIEVLSERIRILRILEDYAKLLPLTSMSVNSLLVYKLPKLDKEELIGRDVTGFFTQDPSVETLPWLLSRTVPSLKFLKALENAIGQAWFDGAKSFIDGQFQLETRTTSLLFWVISWWHEVHTLYEVRKRWQNTVAWLKEKAALKGPSHKETQDNMKAILESFSWLEWNGTMQLSATISEIARLPSQEWVNDGIINMIIRSIQEDLSKNSALKNYQVVGVAFQYKLSQAAKCKASERSVTFQDFVLCQVEEKYIQEGCNILLFPIHVSNNHWMSCRVDLQTGTVSYGDSLSLYHPREVFGALNLWYKARFAHNCEMKGNILPCGKQVDSYSCGIGRQILALKREGNNVFPIVQATATTAHLMSFSAILSKPSKLLIQSCGKLSKSDSNLDSLMEEIEDSCPVTPEPVTEQTSTKVSKQTSLLSFFAPSSSKKQSHPKPTPPPSPQKKKAKVTAICMNSEDSKHIAGLSGISRSSVKARELNQKDQLRSLEIDPLKWKRFQVKILEVDPHAEFHPTARRQVQCSGCGEWTMGQTVYSAVRFLKHVKENCKHHGKAADKSLPEIQNPRVELPCPGLTAEVHTQIKTYLERSGAKGGGASSLKALSASLFSATWDSLNKLQRKSVETAYMHGLTWLNDHEAKCVYARDCKKIIKIVEGTPLQPCEQCTGLLENIIYNNKKYQNNELLNLSLEFKGLQVLLDYKDRHNLPLPLRFAKLAATGTFDDKEPFIGLLHVMTLTAEHVVKGISLQNMKYHPAFDDFCSVLALQSPAAYQIFRAQLGGRTQRSQHAKAALEPRFPIGITESTFDRALDYIQKVRYDGPLALSCDDTKLLPAYHMYYCKKKEKRFLLGTVGEPLAVADPDELQKFLENSAPQKATKLRLWCLQIPMLGIAPLILAAKTIPNDLDATDLLEYTWKILQGCWKLNLYIISYSCDGTEVERLVQRKIGEKADYTKHYTINHLGLGYDEITVNIYMFQGCPLTIIQDSNHCTQTFRNNLFMGAWLLTLDSYTASYDTIRRAAFMDGNPLYIQDV</sequence>
<evidence type="ECO:0000313" key="6">
    <source>
        <dbReference type="EMBL" id="KIJ45459.1"/>
    </source>
</evidence>
<dbReference type="HOGENOM" id="CLU_289050_0_0_1"/>
<dbReference type="PROSITE" id="PS50600">
    <property type="entry name" value="ULP_PROTEASE"/>
    <property type="match status" value="1"/>
</dbReference>
<keyword evidence="2" id="KW-0645">Protease</keyword>
<evidence type="ECO:0000259" key="5">
    <source>
        <dbReference type="PROSITE" id="PS50600"/>
    </source>
</evidence>
<feature type="domain" description="Ubiquitin-like protease family profile" evidence="5">
    <location>
        <begin position="206"/>
        <end position="375"/>
    </location>
</feature>
<evidence type="ECO:0000256" key="3">
    <source>
        <dbReference type="ARBA" id="ARBA00022801"/>
    </source>
</evidence>
<evidence type="ECO:0000256" key="1">
    <source>
        <dbReference type="ARBA" id="ARBA00005234"/>
    </source>
</evidence>
<dbReference type="Pfam" id="PF02902">
    <property type="entry name" value="Peptidase_C48"/>
    <property type="match status" value="1"/>
</dbReference>
<dbReference type="InterPro" id="IPR038765">
    <property type="entry name" value="Papain-like_cys_pep_sf"/>
</dbReference>
<keyword evidence="3" id="KW-0378">Hydrolase</keyword>
<name>A0A0C9VEP5_SPHS4</name>
<proteinExistence type="inferred from homology"/>
<dbReference type="GO" id="GO:0008234">
    <property type="term" value="F:cysteine-type peptidase activity"/>
    <property type="evidence" value="ECO:0007669"/>
    <property type="project" value="InterPro"/>
</dbReference>
<evidence type="ECO:0000313" key="7">
    <source>
        <dbReference type="Proteomes" id="UP000054279"/>
    </source>
</evidence>
<reference evidence="6 7" key="1">
    <citation type="submission" date="2014-06" db="EMBL/GenBank/DDBJ databases">
        <title>Evolutionary Origins and Diversification of the Mycorrhizal Mutualists.</title>
        <authorList>
            <consortium name="DOE Joint Genome Institute"/>
            <consortium name="Mycorrhizal Genomics Consortium"/>
            <person name="Kohler A."/>
            <person name="Kuo A."/>
            <person name="Nagy L.G."/>
            <person name="Floudas D."/>
            <person name="Copeland A."/>
            <person name="Barry K.W."/>
            <person name="Cichocki N."/>
            <person name="Veneault-Fourrey C."/>
            <person name="LaButti K."/>
            <person name="Lindquist E.A."/>
            <person name="Lipzen A."/>
            <person name="Lundell T."/>
            <person name="Morin E."/>
            <person name="Murat C."/>
            <person name="Riley R."/>
            <person name="Ohm R."/>
            <person name="Sun H."/>
            <person name="Tunlid A."/>
            <person name="Henrissat B."/>
            <person name="Grigoriev I.V."/>
            <person name="Hibbett D.S."/>
            <person name="Martin F."/>
        </authorList>
    </citation>
    <scope>NUCLEOTIDE SEQUENCE [LARGE SCALE GENOMIC DNA]</scope>
    <source>
        <strain evidence="6 7">SS14</strain>
    </source>
</reference>
<dbReference type="GO" id="GO:0006508">
    <property type="term" value="P:proteolysis"/>
    <property type="evidence" value="ECO:0007669"/>
    <property type="project" value="UniProtKB-KW"/>
</dbReference>
<organism evidence="6 7">
    <name type="scientific">Sphaerobolus stellatus (strain SS14)</name>
    <dbReference type="NCBI Taxonomy" id="990650"/>
    <lineage>
        <taxon>Eukaryota</taxon>
        <taxon>Fungi</taxon>
        <taxon>Dikarya</taxon>
        <taxon>Basidiomycota</taxon>
        <taxon>Agaricomycotina</taxon>
        <taxon>Agaricomycetes</taxon>
        <taxon>Phallomycetidae</taxon>
        <taxon>Geastrales</taxon>
        <taxon>Sphaerobolaceae</taxon>
        <taxon>Sphaerobolus</taxon>
    </lineage>
</organism>
<feature type="region of interest" description="Disordered" evidence="4">
    <location>
        <begin position="458"/>
        <end position="481"/>
    </location>
</feature>
<dbReference type="OrthoDB" id="73076at2759"/>
<gene>
    <name evidence="6" type="ORF">M422DRAFT_250774</name>
</gene>
<evidence type="ECO:0000256" key="2">
    <source>
        <dbReference type="ARBA" id="ARBA00022670"/>
    </source>
</evidence>
<dbReference type="SUPFAM" id="SSF54001">
    <property type="entry name" value="Cysteine proteinases"/>
    <property type="match status" value="1"/>
</dbReference>
<evidence type="ECO:0000256" key="4">
    <source>
        <dbReference type="SAM" id="MobiDB-lite"/>
    </source>
</evidence>
<dbReference type="Gene3D" id="3.40.395.10">
    <property type="entry name" value="Adenoviral Proteinase, Chain A"/>
    <property type="match status" value="1"/>
</dbReference>
<dbReference type="AlphaFoldDB" id="A0A0C9VEP5"/>
<dbReference type="Proteomes" id="UP000054279">
    <property type="component" value="Unassembled WGS sequence"/>
</dbReference>
<comment type="similarity">
    <text evidence="1">Belongs to the peptidase C48 family.</text>
</comment>
<keyword evidence="7" id="KW-1185">Reference proteome</keyword>
<accession>A0A0C9VEP5</accession>
<protein>
    <recommendedName>
        <fullName evidence="5">Ubiquitin-like protease family profile domain-containing protein</fullName>
    </recommendedName>
</protein>
<dbReference type="GO" id="GO:0019783">
    <property type="term" value="F:ubiquitin-like protein peptidase activity"/>
    <property type="evidence" value="ECO:0007669"/>
    <property type="project" value="UniProtKB-ARBA"/>
</dbReference>